<dbReference type="Proteomes" id="UP000887013">
    <property type="component" value="Unassembled WGS sequence"/>
</dbReference>
<evidence type="ECO:0000313" key="1">
    <source>
        <dbReference type="EMBL" id="GFS81065.1"/>
    </source>
</evidence>
<evidence type="ECO:0000313" key="2">
    <source>
        <dbReference type="Proteomes" id="UP000887013"/>
    </source>
</evidence>
<accession>A0A8X6MWF4</accession>
<dbReference type="AlphaFoldDB" id="A0A8X6MWF4"/>
<gene>
    <name evidence="1" type="ORF">NPIL_36191</name>
</gene>
<proteinExistence type="predicted"/>
<name>A0A8X6MWF4_NEPPI</name>
<keyword evidence="2" id="KW-1185">Reference proteome</keyword>
<organism evidence="1 2">
    <name type="scientific">Nephila pilipes</name>
    <name type="common">Giant wood spider</name>
    <name type="synonym">Nephila maculata</name>
    <dbReference type="NCBI Taxonomy" id="299642"/>
    <lineage>
        <taxon>Eukaryota</taxon>
        <taxon>Metazoa</taxon>
        <taxon>Ecdysozoa</taxon>
        <taxon>Arthropoda</taxon>
        <taxon>Chelicerata</taxon>
        <taxon>Arachnida</taxon>
        <taxon>Araneae</taxon>
        <taxon>Araneomorphae</taxon>
        <taxon>Entelegynae</taxon>
        <taxon>Araneoidea</taxon>
        <taxon>Nephilidae</taxon>
        <taxon>Nephila</taxon>
    </lineage>
</organism>
<sequence>MNEICALNGVIGLKCASECVFGPFLWIDPFHGATTKPLPLCSDGFFSLRFPETVIPNKEEESMVLFIKEAFCNTRRVFKGCVRFRSDVFF</sequence>
<comment type="caution">
    <text evidence="1">The sequence shown here is derived from an EMBL/GenBank/DDBJ whole genome shotgun (WGS) entry which is preliminary data.</text>
</comment>
<protein>
    <submittedName>
        <fullName evidence="1">Uncharacterized protein</fullName>
    </submittedName>
</protein>
<dbReference type="EMBL" id="BMAW01097696">
    <property type="protein sequence ID" value="GFS81065.1"/>
    <property type="molecule type" value="Genomic_DNA"/>
</dbReference>
<reference evidence="1" key="1">
    <citation type="submission" date="2020-08" db="EMBL/GenBank/DDBJ databases">
        <title>Multicomponent nature underlies the extraordinary mechanical properties of spider dragline silk.</title>
        <authorList>
            <person name="Kono N."/>
            <person name="Nakamura H."/>
            <person name="Mori M."/>
            <person name="Yoshida Y."/>
            <person name="Ohtoshi R."/>
            <person name="Malay A.D."/>
            <person name="Moran D.A.P."/>
            <person name="Tomita M."/>
            <person name="Numata K."/>
            <person name="Arakawa K."/>
        </authorList>
    </citation>
    <scope>NUCLEOTIDE SEQUENCE</scope>
</reference>